<dbReference type="RefSeq" id="WP_344197159.1">
    <property type="nucleotide sequence ID" value="NZ_BAAAND010000009.1"/>
</dbReference>
<keyword evidence="2" id="KW-1185">Reference proteome</keyword>
<organism evidence="1 2">
    <name type="scientific">Kribbella karoonensis</name>
    <dbReference type="NCBI Taxonomy" id="324851"/>
    <lineage>
        <taxon>Bacteria</taxon>
        <taxon>Bacillati</taxon>
        <taxon>Actinomycetota</taxon>
        <taxon>Actinomycetes</taxon>
        <taxon>Propionibacteriales</taxon>
        <taxon>Kribbellaceae</taxon>
        <taxon>Kribbella</taxon>
    </lineage>
</organism>
<name>A0ABN2EBT5_9ACTN</name>
<evidence type="ECO:0000313" key="1">
    <source>
        <dbReference type="EMBL" id="GAA1602781.1"/>
    </source>
</evidence>
<sequence length="217" mass="22856">MGFDDWLAAEALLEQGAQHRWPEGDVSTLEVVEVCHLNLATGRVVAVDPAYFGSFDEAWPVVAQVPPGTYPVLLSVVVLPSTGRTELSRRLVTAATLKISDNPVAGWNWVDEASDGKVLGVGVDAGTACFYDASERELLALLSADEDRVDAALIEASDTGFAAIADSSGGTAAVFIGCGMGDGFYPIRIGRDASDRVAMVMIDLELLNHSTGRVAAD</sequence>
<gene>
    <name evidence="1" type="ORF">GCM10009742_58870</name>
</gene>
<dbReference type="Proteomes" id="UP001500190">
    <property type="component" value="Unassembled WGS sequence"/>
</dbReference>
<comment type="caution">
    <text evidence="1">The sequence shown here is derived from an EMBL/GenBank/DDBJ whole genome shotgun (WGS) entry which is preliminary data.</text>
</comment>
<dbReference type="InterPro" id="IPR025335">
    <property type="entry name" value="DUF4241"/>
</dbReference>
<protein>
    <submittedName>
        <fullName evidence="1">DUF4241 domain-containing protein</fullName>
    </submittedName>
</protein>
<accession>A0ABN2EBT5</accession>
<dbReference type="Pfam" id="PF14025">
    <property type="entry name" value="DUF4241"/>
    <property type="match status" value="1"/>
</dbReference>
<evidence type="ECO:0000313" key="2">
    <source>
        <dbReference type="Proteomes" id="UP001500190"/>
    </source>
</evidence>
<reference evidence="1 2" key="1">
    <citation type="journal article" date="2019" name="Int. J. Syst. Evol. Microbiol.">
        <title>The Global Catalogue of Microorganisms (GCM) 10K type strain sequencing project: providing services to taxonomists for standard genome sequencing and annotation.</title>
        <authorList>
            <consortium name="The Broad Institute Genomics Platform"/>
            <consortium name="The Broad Institute Genome Sequencing Center for Infectious Disease"/>
            <person name="Wu L."/>
            <person name="Ma J."/>
        </authorList>
    </citation>
    <scope>NUCLEOTIDE SEQUENCE [LARGE SCALE GENOMIC DNA]</scope>
    <source>
        <strain evidence="1 2">JCM 14304</strain>
    </source>
</reference>
<dbReference type="EMBL" id="BAAAND010000009">
    <property type="protein sequence ID" value="GAA1602781.1"/>
    <property type="molecule type" value="Genomic_DNA"/>
</dbReference>
<proteinExistence type="predicted"/>